<dbReference type="OrthoDB" id="2322499at2759"/>
<evidence type="ECO:0000313" key="2">
    <source>
        <dbReference type="EMBL" id="RKF62854.1"/>
    </source>
</evidence>
<comment type="caution">
    <text evidence="2">The sequence shown here is derived from an EMBL/GenBank/DDBJ whole genome shotgun (WGS) entry which is preliminary data.</text>
</comment>
<dbReference type="AlphaFoldDB" id="A0A420HZJ3"/>
<evidence type="ECO:0008006" key="4">
    <source>
        <dbReference type="Google" id="ProtNLM"/>
    </source>
</evidence>
<feature type="region of interest" description="Disordered" evidence="1">
    <location>
        <begin position="494"/>
        <end position="521"/>
    </location>
</feature>
<evidence type="ECO:0000313" key="3">
    <source>
        <dbReference type="Proteomes" id="UP000286134"/>
    </source>
</evidence>
<gene>
    <name evidence="2" type="ORF">OnM2_030036</name>
</gene>
<evidence type="ECO:0000256" key="1">
    <source>
        <dbReference type="SAM" id="MobiDB-lite"/>
    </source>
</evidence>
<dbReference type="Proteomes" id="UP000286134">
    <property type="component" value="Unassembled WGS sequence"/>
</dbReference>
<accession>A0A420HZJ3</accession>
<reference evidence="2 3" key="1">
    <citation type="journal article" date="2018" name="BMC Genomics">
        <title>Comparative genome analyses reveal sequence features reflecting distinct modes of host-adaptation between dicot and monocot powdery mildew.</title>
        <authorList>
            <person name="Wu Y."/>
            <person name="Ma X."/>
            <person name="Pan Z."/>
            <person name="Kale S.D."/>
            <person name="Song Y."/>
            <person name="King H."/>
            <person name="Zhang Q."/>
            <person name="Presley C."/>
            <person name="Deng X."/>
            <person name="Wei C.I."/>
            <person name="Xiao S."/>
        </authorList>
    </citation>
    <scope>NUCLEOTIDE SEQUENCE [LARGE SCALE GENOMIC DNA]</scope>
    <source>
        <strain evidence="2">UMSG2</strain>
    </source>
</reference>
<name>A0A420HZJ3_9PEZI</name>
<protein>
    <recommendedName>
        <fullName evidence="4">F-box domain-containing protein</fullName>
    </recommendedName>
</protein>
<proteinExistence type="predicted"/>
<sequence length="528" mass="60915">MPASTDGGLCDELWMRIFELTDARFLSTRARLICRRFKKIVDNCNSLFFNQRIEIYGKNMPGPPPGMSERQFNNLLGGKGCEECSDRSCTATKWAWYKRWCVSCWGKRISSEYKTIKNYEKEFPRSIILQLLDCLPYCMNDAYTNSHRVSEAQGTLSPPGPKVNKYYQTQDVAEIVALYKTLIPVPYVENPEHTAEEQAFAMAKYQDFVEKMCEERKFFLAQKSRERDELMERVFKIENAIRIRRQEISRPNKIARQGRRDFHTKMARQELPHIPIDFIQKAKAYKSSCRICRNAGTERTWKVLKPKIENEWRQELEKRANTNSQCKTNCQISKSHANGCSLTHLDSSHLQHQDIDNSNFEGISSLCQGKFFSANTNTCHTQIMPKFQISHDLRITPCDSLLQYQLASAISSSGDLEISPHLPNFNIPRTTFKAADILASKSNELSHQTEPNYLDKKDQHRLCENDLRDNSSRQPCSRSGMYVYTQYRIDYNGDTQSSPCTVRQESSIKSNSSTGRTDIPISSLLIKK</sequence>
<dbReference type="EMBL" id="MCFK01003007">
    <property type="protein sequence ID" value="RKF62854.1"/>
    <property type="molecule type" value="Genomic_DNA"/>
</dbReference>
<keyword evidence="3" id="KW-1185">Reference proteome</keyword>
<feature type="compositionally biased region" description="Polar residues" evidence="1">
    <location>
        <begin position="494"/>
        <end position="516"/>
    </location>
</feature>
<dbReference type="STRING" id="212602.A0A420HZJ3"/>
<organism evidence="2 3">
    <name type="scientific">Erysiphe neolycopersici</name>
    <dbReference type="NCBI Taxonomy" id="212602"/>
    <lineage>
        <taxon>Eukaryota</taxon>
        <taxon>Fungi</taxon>
        <taxon>Dikarya</taxon>
        <taxon>Ascomycota</taxon>
        <taxon>Pezizomycotina</taxon>
        <taxon>Leotiomycetes</taxon>
        <taxon>Erysiphales</taxon>
        <taxon>Erysiphaceae</taxon>
        <taxon>Erysiphe</taxon>
    </lineage>
</organism>